<organism evidence="7 8">
    <name type="scientific">Labrys monachus</name>
    <dbReference type="NCBI Taxonomy" id="217067"/>
    <lineage>
        <taxon>Bacteria</taxon>
        <taxon>Pseudomonadati</taxon>
        <taxon>Pseudomonadota</taxon>
        <taxon>Alphaproteobacteria</taxon>
        <taxon>Hyphomicrobiales</taxon>
        <taxon>Xanthobacteraceae</taxon>
        <taxon>Labrys</taxon>
    </lineage>
</organism>
<reference evidence="7 8" key="1">
    <citation type="submission" date="2023-07" db="EMBL/GenBank/DDBJ databases">
        <title>Genomic Encyclopedia of Type Strains, Phase IV (KMG-IV): sequencing the most valuable type-strain genomes for metagenomic binning, comparative biology and taxonomic classification.</title>
        <authorList>
            <person name="Goeker M."/>
        </authorList>
    </citation>
    <scope>NUCLEOTIDE SEQUENCE [LARGE SCALE GENOMIC DNA]</scope>
    <source>
        <strain evidence="7 8">DSM 5896</strain>
    </source>
</reference>
<feature type="domain" description="ABC transporter" evidence="6">
    <location>
        <begin position="18"/>
        <end position="268"/>
    </location>
</feature>
<dbReference type="InterPro" id="IPR017871">
    <property type="entry name" value="ABC_transporter-like_CS"/>
</dbReference>
<evidence type="ECO:0000256" key="4">
    <source>
        <dbReference type="ARBA" id="ARBA00022741"/>
    </source>
</evidence>
<dbReference type="PANTHER" id="PTHR43776">
    <property type="entry name" value="TRANSPORT ATP-BINDING PROTEIN"/>
    <property type="match status" value="1"/>
</dbReference>
<dbReference type="PROSITE" id="PS00211">
    <property type="entry name" value="ABC_TRANSPORTER_1"/>
    <property type="match status" value="1"/>
</dbReference>
<comment type="similarity">
    <text evidence="2">Belongs to the ABC transporter superfamily.</text>
</comment>
<evidence type="ECO:0000313" key="8">
    <source>
        <dbReference type="Proteomes" id="UP001237448"/>
    </source>
</evidence>
<keyword evidence="4" id="KW-0547">Nucleotide-binding</keyword>
<evidence type="ECO:0000256" key="1">
    <source>
        <dbReference type="ARBA" id="ARBA00004417"/>
    </source>
</evidence>
<dbReference type="Gene3D" id="3.40.50.300">
    <property type="entry name" value="P-loop containing nucleotide triphosphate hydrolases"/>
    <property type="match status" value="1"/>
</dbReference>
<dbReference type="InterPro" id="IPR003439">
    <property type="entry name" value="ABC_transporter-like_ATP-bd"/>
</dbReference>
<keyword evidence="5 7" id="KW-0067">ATP-binding</keyword>
<evidence type="ECO:0000256" key="3">
    <source>
        <dbReference type="ARBA" id="ARBA00022448"/>
    </source>
</evidence>
<dbReference type="PANTHER" id="PTHR43776:SF7">
    <property type="entry name" value="D,D-DIPEPTIDE TRANSPORT ATP-BINDING PROTEIN DDPF-RELATED"/>
    <property type="match status" value="1"/>
</dbReference>
<dbReference type="RefSeq" id="WP_307423461.1">
    <property type="nucleotide sequence ID" value="NZ_JAUSVK010000001.1"/>
</dbReference>
<dbReference type="InterPro" id="IPR027417">
    <property type="entry name" value="P-loop_NTPase"/>
</dbReference>
<name>A0ABU0F9W2_9HYPH</name>
<dbReference type="Pfam" id="PF08352">
    <property type="entry name" value="oligo_HPY"/>
    <property type="match status" value="1"/>
</dbReference>
<dbReference type="EMBL" id="JAUSVK010000001">
    <property type="protein sequence ID" value="MDQ0391326.1"/>
    <property type="molecule type" value="Genomic_DNA"/>
</dbReference>
<dbReference type="CDD" id="cd03257">
    <property type="entry name" value="ABC_NikE_OppD_transporters"/>
    <property type="match status" value="1"/>
</dbReference>
<dbReference type="Proteomes" id="UP001237448">
    <property type="component" value="Unassembled WGS sequence"/>
</dbReference>
<sequence length="341" mass="37930">MLATPERPIEADGQEPLLRVEHLRQWYRIGSGFLGRRDLVRAVEDVSFDIGRGEVLGLVGESGSGKSTLGRAVLRMIRPTEGRIVLDGKDITHLSRRELRPLRPRMQMIFQDPFSSLNPRMTVRQIVAAPLVIQRADLDEAARTARIVEALELVGLSSQYADRYPHEFSGGQRQRIGIARAFVTEPSFLVADEPVSALDVSIQAQIVNLLIDIRRRLNLTVLFISHDLAVVGYLCDRVAVMYLGRIVEIAETRALFRQPRHPYTQALFSAVPVHDPTLRRERIVLKGDMPSPIDPPSGCAFRTRCRHVLPACAEAVPPLRPVAAGHMVRCIRDDLAPAGGA</sequence>
<dbReference type="SMART" id="SM00382">
    <property type="entry name" value="AAA"/>
    <property type="match status" value="1"/>
</dbReference>
<comment type="subcellular location">
    <subcellularLocation>
        <location evidence="1">Cell inner membrane</location>
        <topology evidence="1">Peripheral membrane protein</topology>
    </subcellularLocation>
</comment>
<comment type="caution">
    <text evidence="7">The sequence shown here is derived from an EMBL/GenBank/DDBJ whole genome shotgun (WGS) entry which is preliminary data.</text>
</comment>
<dbReference type="InterPro" id="IPR013563">
    <property type="entry name" value="Oligopep_ABC_C"/>
</dbReference>
<evidence type="ECO:0000256" key="2">
    <source>
        <dbReference type="ARBA" id="ARBA00005417"/>
    </source>
</evidence>
<dbReference type="InterPro" id="IPR050319">
    <property type="entry name" value="ABC_transp_ATP-bind"/>
</dbReference>
<evidence type="ECO:0000313" key="7">
    <source>
        <dbReference type="EMBL" id="MDQ0391326.1"/>
    </source>
</evidence>
<protein>
    <submittedName>
        <fullName evidence="7">Oligopeptide/dipeptide ABC transporter ATP-binding protein</fullName>
    </submittedName>
</protein>
<dbReference type="PROSITE" id="PS50893">
    <property type="entry name" value="ABC_TRANSPORTER_2"/>
    <property type="match status" value="1"/>
</dbReference>
<keyword evidence="3" id="KW-0813">Transport</keyword>
<dbReference type="Pfam" id="PF00005">
    <property type="entry name" value="ABC_tran"/>
    <property type="match status" value="1"/>
</dbReference>
<evidence type="ECO:0000259" key="6">
    <source>
        <dbReference type="PROSITE" id="PS50893"/>
    </source>
</evidence>
<dbReference type="SUPFAM" id="SSF52540">
    <property type="entry name" value="P-loop containing nucleoside triphosphate hydrolases"/>
    <property type="match status" value="1"/>
</dbReference>
<evidence type="ECO:0000256" key="5">
    <source>
        <dbReference type="ARBA" id="ARBA00022840"/>
    </source>
</evidence>
<dbReference type="GO" id="GO:0005524">
    <property type="term" value="F:ATP binding"/>
    <property type="evidence" value="ECO:0007669"/>
    <property type="project" value="UniProtKB-KW"/>
</dbReference>
<dbReference type="InterPro" id="IPR003593">
    <property type="entry name" value="AAA+_ATPase"/>
</dbReference>
<accession>A0ABU0F9W2</accession>
<gene>
    <name evidence="7" type="ORF">J3R73_001118</name>
</gene>
<keyword evidence="8" id="KW-1185">Reference proteome</keyword>
<proteinExistence type="inferred from homology"/>
<dbReference type="NCBIfam" id="TIGR01727">
    <property type="entry name" value="oligo_HPY"/>
    <property type="match status" value="1"/>
</dbReference>